<proteinExistence type="predicted"/>
<protein>
    <recommendedName>
        <fullName evidence="3">Methyltransferase type 11 domain-containing protein</fullName>
    </recommendedName>
</protein>
<accession>A0A2G6E6X5</accession>
<dbReference type="Gene3D" id="3.40.50.150">
    <property type="entry name" value="Vaccinia Virus protein VP39"/>
    <property type="match status" value="1"/>
</dbReference>
<dbReference type="Proteomes" id="UP000229740">
    <property type="component" value="Unassembled WGS sequence"/>
</dbReference>
<dbReference type="InterPro" id="IPR029063">
    <property type="entry name" value="SAM-dependent_MTases_sf"/>
</dbReference>
<dbReference type="EMBL" id="PDPS01000025">
    <property type="protein sequence ID" value="PID57836.1"/>
    <property type="molecule type" value="Genomic_DNA"/>
</dbReference>
<reference evidence="1 2" key="1">
    <citation type="submission" date="2017-10" db="EMBL/GenBank/DDBJ databases">
        <title>Novel microbial diversity and functional potential in the marine mammal oral microbiome.</title>
        <authorList>
            <person name="Dudek N.K."/>
            <person name="Sun C.L."/>
            <person name="Burstein D."/>
            <person name="Kantor R.S."/>
            <person name="Aliaga Goltsman D.S."/>
            <person name="Bik E.M."/>
            <person name="Thomas B.C."/>
            <person name="Banfield J.F."/>
            <person name="Relman D.A."/>
        </authorList>
    </citation>
    <scope>NUCLEOTIDE SEQUENCE [LARGE SCALE GENOMIC DNA]</scope>
    <source>
        <strain evidence="1">DOLZORAL124_49_17</strain>
    </source>
</reference>
<sequence length="324" mass="36511">MLTPFVRYVLSKSGYTITKIPKHRCKASAPEPAPSSRFLRKILKDPLNPDFHLLYAEELFKKKRLYLAYAEAKTAVSLATEAKNADARVQTYREALPDTITLDHNQYFRLFSLSAEIMHQSKNRSSSVLDVGGGQGELAAFIPEYSYCLAEPAINGISGTALPFPDNAFDYSVSCHVLEHIPVKSRERFLDQLLAKSQKGVILLNPFFIEKTCPDERIRLFLEITGAKWAEEHLDNPLPEIREIQDYAAKRSLELSIKPNGTSSTSAAYVFMSYFAEKAGQLKELQAINAFFNTRYTHILNSHESPNAYLMYLGKGQANSRTSQ</sequence>
<dbReference type="AlphaFoldDB" id="A0A2G6E6X5"/>
<comment type="caution">
    <text evidence="1">The sequence shown here is derived from an EMBL/GenBank/DDBJ whole genome shotgun (WGS) entry which is preliminary data.</text>
</comment>
<dbReference type="SUPFAM" id="SSF53335">
    <property type="entry name" value="S-adenosyl-L-methionine-dependent methyltransferases"/>
    <property type="match status" value="1"/>
</dbReference>
<name>A0A2G6E6X5_9BACT</name>
<dbReference type="Pfam" id="PF13489">
    <property type="entry name" value="Methyltransf_23"/>
    <property type="match status" value="1"/>
</dbReference>
<evidence type="ECO:0000313" key="1">
    <source>
        <dbReference type="EMBL" id="PID57836.1"/>
    </source>
</evidence>
<evidence type="ECO:0008006" key="3">
    <source>
        <dbReference type="Google" id="ProtNLM"/>
    </source>
</evidence>
<gene>
    <name evidence="1" type="ORF">CSB45_06340</name>
</gene>
<evidence type="ECO:0000313" key="2">
    <source>
        <dbReference type="Proteomes" id="UP000229740"/>
    </source>
</evidence>
<organism evidence="1 2">
    <name type="scientific">candidate division KSB3 bacterium</name>
    <dbReference type="NCBI Taxonomy" id="2044937"/>
    <lineage>
        <taxon>Bacteria</taxon>
        <taxon>candidate division KSB3</taxon>
    </lineage>
</organism>